<evidence type="ECO:0000313" key="1">
    <source>
        <dbReference type="EMBL" id="EGE84548.2"/>
    </source>
</evidence>
<proteinExistence type="predicted"/>
<dbReference type="AlphaFoldDB" id="F2TMT5"/>
<sequence length="67" mass="7500">MSTALADSREYVSQSGQSYRIEQVLQEETSPSQKICLAVDLQEINNRLHSSANHVRLVQDTIPVGEE</sequence>
<dbReference type="HOGENOM" id="CLU_2482844_0_0_1"/>
<dbReference type="EMBL" id="GG749472">
    <property type="protein sequence ID" value="EGE84548.2"/>
    <property type="molecule type" value="Genomic_DNA"/>
</dbReference>
<reference evidence="1" key="1">
    <citation type="submission" date="2010-03" db="EMBL/GenBank/DDBJ databases">
        <title>Annotation of Blastomyces dermatitidis strain ATCC 18188.</title>
        <authorList>
            <consortium name="The Broad Institute Genome Sequencing Platform"/>
            <consortium name="Broad Institute Genome Sequencing Center for Infectious Disease."/>
            <person name="Cuomo C."/>
            <person name="Klein B."/>
            <person name="Sullivan T."/>
            <person name="Heitman J."/>
            <person name="Young S."/>
            <person name="Zeng Q."/>
            <person name="Gargeya S."/>
            <person name="Alvarado L."/>
            <person name="Berlin A.M."/>
            <person name="Chapman S.B."/>
            <person name="Chen Z."/>
            <person name="Freedman E."/>
            <person name="Gellesch M."/>
            <person name="Goldberg J."/>
            <person name="Griggs A."/>
            <person name="Gujja S."/>
            <person name="Heilman E."/>
            <person name="Heiman D."/>
            <person name="Howarth C."/>
            <person name="Mehta T."/>
            <person name="Neiman D."/>
            <person name="Pearson M."/>
            <person name="Roberts A."/>
            <person name="Saif S."/>
            <person name="Shea T."/>
            <person name="Shenoy N."/>
            <person name="Sisk P."/>
            <person name="Stolte C."/>
            <person name="Sykes S."/>
            <person name="White J."/>
            <person name="Yandava C."/>
            <person name="Haas B."/>
            <person name="Nusbaum C."/>
            <person name="Birren B."/>
        </authorList>
    </citation>
    <scope>NUCLEOTIDE SEQUENCE [LARGE SCALE GENOMIC DNA]</scope>
    <source>
        <strain evidence="1">ATCC 18188</strain>
    </source>
</reference>
<dbReference type="GO" id="GO:0016301">
    <property type="term" value="F:kinase activity"/>
    <property type="evidence" value="ECO:0007669"/>
    <property type="project" value="UniProtKB-KW"/>
</dbReference>
<protein>
    <submittedName>
        <fullName evidence="1">Calcium/calmodulin dependent protein kinase</fullName>
    </submittedName>
</protein>
<dbReference type="Proteomes" id="UP000007802">
    <property type="component" value="Unassembled WGS sequence"/>
</dbReference>
<gene>
    <name evidence="1" type="ORF">BDDG_07493</name>
</gene>
<name>F2TMT5_AJEDA</name>
<accession>F2TMT5</accession>
<keyword evidence="1" id="KW-0418">Kinase</keyword>
<organism evidence="1">
    <name type="scientific">Ajellomyces dermatitidis (strain ATCC 18188 / CBS 674.68)</name>
    <name type="common">Blastomyces dermatitidis</name>
    <dbReference type="NCBI Taxonomy" id="653446"/>
    <lineage>
        <taxon>Eukaryota</taxon>
        <taxon>Fungi</taxon>
        <taxon>Dikarya</taxon>
        <taxon>Ascomycota</taxon>
        <taxon>Pezizomycotina</taxon>
        <taxon>Eurotiomycetes</taxon>
        <taxon>Eurotiomycetidae</taxon>
        <taxon>Onygenales</taxon>
        <taxon>Ajellomycetaceae</taxon>
        <taxon>Blastomyces</taxon>
    </lineage>
</organism>
<keyword evidence="1" id="KW-0808">Transferase</keyword>